<evidence type="ECO:0000256" key="8">
    <source>
        <dbReference type="ARBA" id="ARBA00049047"/>
    </source>
</evidence>
<dbReference type="InterPro" id="IPR002028">
    <property type="entry name" value="Trp_synthase_suA"/>
</dbReference>
<comment type="catalytic activity">
    <reaction evidence="8 9">
        <text>(1S,2R)-1-C-(indol-3-yl)glycerol 3-phosphate + L-serine = D-glyceraldehyde 3-phosphate + L-tryptophan + H2O</text>
        <dbReference type="Rhea" id="RHEA:10532"/>
        <dbReference type="ChEBI" id="CHEBI:15377"/>
        <dbReference type="ChEBI" id="CHEBI:33384"/>
        <dbReference type="ChEBI" id="CHEBI:57912"/>
        <dbReference type="ChEBI" id="CHEBI:58866"/>
        <dbReference type="ChEBI" id="CHEBI:59776"/>
        <dbReference type="EC" id="4.2.1.20"/>
    </reaction>
</comment>
<dbReference type="Pfam" id="PF00290">
    <property type="entry name" value="Trp_syntA"/>
    <property type="match status" value="1"/>
</dbReference>
<evidence type="ECO:0000256" key="1">
    <source>
        <dbReference type="ARBA" id="ARBA00003365"/>
    </source>
</evidence>
<dbReference type="CDD" id="cd04724">
    <property type="entry name" value="Tryptophan_synthase_alpha"/>
    <property type="match status" value="1"/>
</dbReference>
<dbReference type="InterPro" id="IPR018204">
    <property type="entry name" value="Trp_synthase_alpha_AS"/>
</dbReference>
<dbReference type="InterPro" id="IPR013785">
    <property type="entry name" value="Aldolase_TIM"/>
</dbReference>
<evidence type="ECO:0000256" key="9">
    <source>
        <dbReference type="HAMAP-Rule" id="MF_00131"/>
    </source>
</evidence>
<dbReference type="PANTHER" id="PTHR43406">
    <property type="entry name" value="TRYPTOPHAN SYNTHASE, ALPHA CHAIN"/>
    <property type="match status" value="1"/>
</dbReference>
<comment type="function">
    <text evidence="1 9">The alpha subunit is responsible for the aldol cleavage of indoleglycerol phosphate to indole and glyceraldehyde 3-phosphate.</text>
</comment>
<name>A0AAU6PHY3_9GAMM</name>
<keyword evidence="5 9" id="KW-0822">Tryptophan biosynthesis</keyword>
<dbReference type="FunFam" id="3.20.20.70:FF:000037">
    <property type="entry name" value="Tryptophan synthase alpha chain"/>
    <property type="match status" value="1"/>
</dbReference>
<dbReference type="InterPro" id="IPR011060">
    <property type="entry name" value="RibuloseP-bd_barrel"/>
</dbReference>
<dbReference type="GO" id="GO:0004834">
    <property type="term" value="F:tryptophan synthase activity"/>
    <property type="evidence" value="ECO:0007669"/>
    <property type="project" value="UniProtKB-UniRule"/>
</dbReference>
<evidence type="ECO:0000256" key="10">
    <source>
        <dbReference type="RuleBase" id="RU003662"/>
    </source>
</evidence>
<keyword evidence="7 9" id="KW-0456">Lyase</keyword>
<proteinExistence type="inferred from homology"/>
<dbReference type="Gene3D" id="3.20.20.70">
    <property type="entry name" value="Aldolase class I"/>
    <property type="match status" value="1"/>
</dbReference>
<sequence length="266" mass="28214">MPRITQIFNHLKTKGKKAFIPFITAGDSGLDNTFELMQTLVENGADVIELGVPFSDPMADGPVIAKSHERAVVDGVSLRDVLDLVAKFRQTNDTTAIVLMGYLNPIEVFGYQAFAEEAGKSGVDGVLVVDMPPEEAHDLKKNLGNNDIDFIFLVAPTTTDERLESLAKIASGFVYFVSLKGVTGAGHLDVGAVKSNLVRIRQFIDLPVGVGFGIKDAATAKAVSESADAVIVGSALVAFIEKYSADKDKMVASVGALANEISGAIK</sequence>
<evidence type="ECO:0000313" key="11">
    <source>
        <dbReference type="EMBL" id="WXU00597.1"/>
    </source>
</evidence>
<dbReference type="HAMAP" id="MF_00131">
    <property type="entry name" value="Trp_synth_alpha"/>
    <property type="match status" value="1"/>
</dbReference>
<keyword evidence="6 9" id="KW-0057">Aromatic amino acid biosynthesis</keyword>
<evidence type="ECO:0000256" key="6">
    <source>
        <dbReference type="ARBA" id="ARBA00023141"/>
    </source>
</evidence>
<evidence type="ECO:0000256" key="4">
    <source>
        <dbReference type="ARBA" id="ARBA00022605"/>
    </source>
</evidence>
<dbReference type="AlphaFoldDB" id="A0AAU6PHY3"/>
<evidence type="ECO:0000256" key="3">
    <source>
        <dbReference type="ARBA" id="ARBA00011270"/>
    </source>
</evidence>
<comment type="subunit">
    <text evidence="3 9">Tetramer of two alpha and two beta chains.</text>
</comment>
<dbReference type="PANTHER" id="PTHR43406:SF1">
    <property type="entry name" value="TRYPTOPHAN SYNTHASE ALPHA CHAIN, CHLOROPLASTIC"/>
    <property type="match status" value="1"/>
</dbReference>
<comment type="similarity">
    <text evidence="9 10">Belongs to the TrpA family.</text>
</comment>
<evidence type="ECO:0000256" key="7">
    <source>
        <dbReference type="ARBA" id="ARBA00023239"/>
    </source>
</evidence>
<feature type="active site" description="Proton acceptor" evidence="9">
    <location>
        <position position="49"/>
    </location>
</feature>
<organism evidence="11">
    <name type="scientific">Catillopecten margaritatus gill symbiont</name>
    <dbReference type="NCBI Taxonomy" id="3083288"/>
    <lineage>
        <taxon>Bacteria</taxon>
        <taxon>Pseudomonadati</taxon>
        <taxon>Pseudomonadota</taxon>
        <taxon>Gammaproteobacteria</taxon>
        <taxon>sulfur-oxidizing symbionts</taxon>
    </lineage>
</organism>
<accession>A0AAU6PHY3</accession>
<comment type="pathway">
    <text evidence="2 9">Amino-acid biosynthesis; L-tryptophan biosynthesis; L-tryptophan from chorismate: step 5/5.</text>
</comment>
<dbReference type="EMBL" id="CP138327">
    <property type="protein sequence ID" value="WXU00597.1"/>
    <property type="molecule type" value="Genomic_DNA"/>
</dbReference>
<dbReference type="PROSITE" id="PS00167">
    <property type="entry name" value="TRP_SYNTHASE_ALPHA"/>
    <property type="match status" value="1"/>
</dbReference>
<dbReference type="SUPFAM" id="SSF51366">
    <property type="entry name" value="Ribulose-phoshate binding barrel"/>
    <property type="match status" value="1"/>
</dbReference>
<evidence type="ECO:0000256" key="2">
    <source>
        <dbReference type="ARBA" id="ARBA00004733"/>
    </source>
</evidence>
<dbReference type="GO" id="GO:0005829">
    <property type="term" value="C:cytosol"/>
    <property type="evidence" value="ECO:0007669"/>
    <property type="project" value="TreeGrafter"/>
</dbReference>
<keyword evidence="4 9" id="KW-0028">Amino-acid biosynthesis</keyword>
<gene>
    <name evidence="9 11" type="primary">trpA</name>
    <name evidence="11" type="ORF">Ctma_1323</name>
</gene>
<feature type="active site" description="Proton acceptor" evidence="9">
    <location>
        <position position="60"/>
    </location>
</feature>
<evidence type="ECO:0000256" key="5">
    <source>
        <dbReference type="ARBA" id="ARBA00022822"/>
    </source>
</evidence>
<reference evidence="11" key="1">
    <citation type="submission" date="2023-10" db="EMBL/GenBank/DDBJ databases">
        <title>The first scallop-associated chemosynthetic bacterial symbiont.</title>
        <authorList>
            <person name="Lin Y.-T."/>
            <person name="Sun J."/>
            <person name="Ip J.C.-H."/>
            <person name="He X."/>
            <person name="Gao Z.-M."/>
            <person name="Perez M."/>
            <person name="Xu T."/>
            <person name="Qian P.-Y."/>
            <person name="Qiu J.-W."/>
        </authorList>
    </citation>
    <scope>NUCLEOTIDE SEQUENCE</scope>
    <source>
        <strain evidence="11">Gill1</strain>
    </source>
</reference>
<dbReference type="EC" id="4.2.1.20" evidence="9"/>
<protein>
    <recommendedName>
        <fullName evidence="9">Tryptophan synthase alpha chain</fullName>
        <ecNumber evidence="9">4.2.1.20</ecNumber>
    </recommendedName>
</protein>
<dbReference type="NCBIfam" id="TIGR00262">
    <property type="entry name" value="trpA"/>
    <property type="match status" value="1"/>
</dbReference>